<evidence type="ECO:0000313" key="4">
    <source>
        <dbReference type="Proteomes" id="UP000620124"/>
    </source>
</evidence>
<reference evidence="3" key="1">
    <citation type="submission" date="2020-05" db="EMBL/GenBank/DDBJ databases">
        <title>Mycena genomes resolve the evolution of fungal bioluminescence.</title>
        <authorList>
            <person name="Tsai I.J."/>
        </authorList>
    </citation>
    <scope>NUCLEOTIDE SEQUENCE</scope>
    <source>
        <strain evidence="3">CCC161011</strain>
    </source>
</reference>
<dbReference type="OrthoDB" id="3208379at2759"/>
<keyword evidence="2" id="KW-0472">Membrane</keyword>
<feature type="transmembrane region" description="Helical" evidence="2">
    <location>
        <begin position="338"/>
        <end position="359"/>
    </location>
</feature>
<keyword evidence="2" id="KW-1133">Transmembrane helix</keyword>
<organism evidence="3 4">
    <name type="scientific">Mycena venus</name>
    <dbReference type="NCBI Taxonomy" id="2733690"/>
    <lineage>
        <taxon>Eukaryota</taxon>
        <taxon>Fungi</taxon>
        <taxon>Dikarya</taxon>
        <taxon>Basidiomycota</taxon>
        <taxon>Agaricomycotina</taxon>
        <taxon>Agaricomycetes</taxon>
        <taxon>Agaricomycetidae</taxon>
        <taxon>Agaricales</taxon>
        <taxon>Marasmiineae</taxon>
        <taxon>Mycenaceae</taxon>
        <taxon>Mycena</taxon>
    </lineage>
</organism>
<feature type="compositionally biased region" description="Polar residues" evidence="1">
    <location>
        <begin position="202"/>
        <end position="211"/>
    </location>
</feature>
<dbReference type="Proteomes" id="UP000620124">
    <property type="component" value="Unassembled WGS sequence"/>
</dbReference>
<feature type="transmembrane region" description="Helical" evidence="2">
    <location>
        <begin position="459"/>
        <end position="482"/>
    </location>
</feature>
<keyword evidence="2" id="KW-0812">Transmembrane</keyword>
<evidence type="ECO:0000313" key="3">
    <source>
        <dbReference type="EMBL" id="KAF7331059.1"/>
    </source>
</evidence>
<sequence>MRHGSDPVARNAGIWRPCVRLDGSEYHAKTRPGGEPAGYCVLVVDHWRHKETAEKKVQDGSLSCEEAYFSGENQWLLVLHSSQTAWYAAQHNDLDTKTKRKLYWSYIAAHPAHAGRSVTIWMAEAHKQALVYLRWCSFEALTSSRAKTPFPLKHSQDLANLLKTLNEEPLGAEGRPDDALTAKKEVRTVATEGSSKPIDSKQPYQTPQSAVESIPRLEDSEGEEQQYPENAPEDSDEDHQSPAAETAAEENFKLRIALIAKVLMEKYSQQGAVEAMSETNQPPKPSKVLDVLFGIVDVASLGSFLRYLTRLDEVRDTLLTDDQWRDHIMRLVKEWEEFNLISTVLLSASAGILALENIGGVPRTAILISILSSFGSITTGLYCITMYQPRAPNSRDSVDRTNALTIFNYTQYTLTHKAIAMVLGLPMAFLVWSLVSFMVGILSFNIVGTKISGHHGVSGVAYAVISVAAIIFILIGLAFYSLARLWGSGQGRTLSKTVHNQYMKVVRHWRPLADNEKIISAA</sequence>
<feature type="transmembrane region" description="Helical" evidence="2">
    <location>
        <begin position="365"/>
        <end position="385"/>
    </location>
</feature>
<dbReference type="EMBL" id="JACAZI010000032">
    <property type="protein sequence ID" value="KAF7331059.1"/>
    <property type="molecule type" value="Genomic_DNA"/>
</dbReference>
<proteinExistence type="predicted"/>
<feature type="transmembrane region" description="Helical" evidence="2">
    <location>
        <begin position="418"/>
        <end position="447"/>
    </location>
</feature>
<keyword evidence="4" id="KW-1185">Reference proteome</keyword>
<feature type="compositionally biased region" description="Acidic residues" evidence="1">
    <location>
        <begin position="220"/>
        <end position="237"/>
    </location>
</feature>
<accession>A0A8H7CB08</accession>
<evidence type="ECO:0000256" key="2">
    <source>
        <dbReference type="SAM" id="Phobius"/>
    </source>
</evidence>
<comment type="caution">
    <text evidence="3">The sequence shown here is derived from an EMBL/GenBank/DDBJ whole genome shotgun (WGS) entry which is preliminary data.</text>
</comment>
<protein>
    <submittedName>
        <fullName evidence="3">Uncharacterized protein</fullName>
    </submittedName>
</protein>
<evidence type="ECO:0000256" key="1">
    <source>
        <dbReference type="SAM" id="MobiDB-lite"/>
    </source>
</evidence>
<name>A0A8H7CB08_9AGAR</name>
<dbReference type="AlphaFoldDB" id="A0A8H7CB08"/>
<feature type="region of interest" description="Disordered" evidence="1">
    <location>
        <begin position="187"/>
        <end position="246"/>
    </location>
</feature>
<gene>
    <name evidence="3" type="ORF">MVEN_02446200</name>
</gene>